<dbReference type="PROSITE" id="PS50110">
    <property type="entry name" value="RESPONSE_REGULATORY"/>
    <property type="match status" value="1"/>
</dbReference>
<reference evidence="4 5" key="1">
    <citation type="journal article" date="2018" name="Antonie Van Leeuwenhoek">
        <title>Larkinella terrae sp. nov., isolated from soil on Jeju Island, South Korea.</title>
        <authorList>
            <person name="Ten L.N."/>
            <person name="Jeon J."/>
            <person name="Park S.J."/>
            <person name="Park S."/>
            <person name="Lee S.Y."/>
            <person name="Kim M.K."/>
            <person name="Jung H.Y."/>
        </authorList>
    </citation>
    <scope>NUCLEOTIDE SEQUENCE [LARGE SCALE GENOMIC DNA]</scope>
    <source>
        <strain evidence="4 5">KCTC 52001</strain>
    </source>
</reference>
<evidence type="ECO:0000256" key="2">
    <source>
        <dbReference type="PROSITE-ProRule" id="PRU00169"/>
    </source>
</evidence>
<dbReference type="InterPro" id="IPR001789">
    <property type="entry name" value="Sig_transdc_resp-reg_receiver"/>
</dbReference>
<dbReference type="PANTHER" id="PTHR44591:SF3">
    <property type="entry name" value="RESPONSE REGULATORY DOMAIN-CONTAINING PROTEIN"/>
    <property type="match status" value="1"/>
</dbReference>
<dbReference type="SUPFAM" id="SSF52172">
    <property type="entry name" value="CheY-like"/>
    <property type="match status" value="1"/>
</dbReference>
<organism evidence="4 5">
    <name type="scientific">Larkinella terrae</name>
    <dbReference type="NCBI Taxonomy" id="2025311"/>
    <lineage>
        <taxon>Bacteria</taxon>
        <taxon>Pseudomonadati</taxon>
        <taxon>Bacteroidota</taxon>
        <taxon>Cytophagia</taxon>
        <taxon>Cytophagales</taxon>
        <taxon>Spirosomataceae</taxon>
        <taxon>Larkinella</taxon>
    </lineage>
</organism>
<name>A0A7K0EK95_9BACT</name>
<feature type="domain" description="Response regulatory" evidence="3">
    <location>
        <begin position="7"/>
        <end position="123"/>
    </location>
</feature>
<dbReference type="Pfam" id="PF00072">
    <property type="entry name" value="Response_reg"/>
    <property type="match status" value="1"/>
</dbReference>
<gene>
    <name evidence="4" type="ORF">GJJ30_13020</name>
</gene>
<dbReference type="GO" id="GO:0000160">
    <property type="term" value="P:phosphorelay signal transduction system"/>
    <property type="evidence" value="ECO:0007669"/>
    <property type="project" value="InterPro"/>
</dbReference>
<sequence>MKSPKLNLLIAEQNPFLAGILQQTLSSEFNVKIATNGIEAVEFIEQGKKPDLVITELNLHHFDGIDLIRLLRGSQRYKNIPILALSGTLNSTLRIQSLEMGADDCVAKPFNPLEIKARVMALIRRTAFNGHRMIA</sequence>
<dbReference type="InterPro" id="IPR011006">
    <property type="entry name" value="CheY-like_superfamily"/>
</dbReference>
<evidence type="ECO:0000259" key="3">
    <source>
        <dbReference type="PROSITE" id="PS50110"/>
    </source>
</evidence>
<dbReference type="Proteomes" id="UP000441754">
    <property type="component" value="Unassembled WGS sequence"/>
</dbReference>
<comment type="caution">
    <text evidence="4">The sequence shown here is derived from an EMBL/GenBank/DDBJ whole genome shotgun (WGS) entry which is preliminary data.</text>
</comment>
<dbReference type="EMBL" id="WJXZ01000007">
    <property type="protein sequence ID" value="MRS62214.1"/>
    <property type="molecule type" value="Genomic_DNA"/>
</dbReference>
<evidence type="ECO:0000256" key="1">
    <source>
        <dbReference type="ARBA" id="ARBA00022553"/>
    </source>
</evidence>
<proteinExistence type="predicted"/>
<dbReference type="RefSeq" id="WP_154175604.1">
    <property type="nucleotide sequence ID" value="NZ_WJXZ01000007.1"/>
</dbReference>
<dbReference type="SMART" id="SM00448">
    <property type="entry name" value="REC"/>
    <property type="match status" value="1"/>
</dbReference>
<dbReference type="AlphaFoldDB" id="A0A7K0EK95"/>
<evidence type="ECO:0000313" key="4">
    <source>
        <dbReference type="EMBL" id="MRS62214.1"/>
    </source>
</evidence>
<dbReference type="InterPro" id="IPR050595">
    <property type="entry name" value="Bact_response_regulator"/>
</dbReference>
<accession>A0A7K0EK95</accession>
<dbReference type="PANTHER" id="PTHR44591">
    <property type="entry name" value="STRESS RESPONSE REGULATOR PROTEIN 1"/>
    <property type="match status" value="1"/>
</dbReference>
<dbReference type="OrthoDB" id="9789181at2"/>
<dbReference type="Gene3D" id="3.40.50.2300">
    <property type="match status" value="1"/>
</dbReference>
<comment type="caution">
    <text evidence="2">Lacks conserved residue(s) required for the propagation of feature annotation.</text>
</comment>
<protein>
    <submittedName>
        <fullName evidence="4">Response regulator</fullName>
    </submittedName>
</protein>
<dbReference type="CDD" id="cd00156">
    <property type="entry name" value="REC"/>
    <property type="match status" value="1"/>
</dbReference>
<keyword evidence="1" id="KW-0597">Phosphoprotein</keyword>
<keyword evidence="5" id="KW-1185">Reference proteome</keyword>
<evidence type="ECO:0000313" key="5">
    <source>
        <dbReference type="Proteomes" id="UP000441754"/>
    </source>
</evidence>